<keyword evidence="11" id="KW-0902">Two-component regulatory system</keyword>
<evidence type="ECO:0000256" key="14">
    <source>
        <dbReference type="SAM" id="Phobius"/>
    </source>
</evidence>
<dbReference type="PANTHER" id="PTHR43711">
    <property type="entry name" value="TWO-COMPONENT HISTIDINE KINASE"/>
    <property type="match status" value="1"/>
</dbReference>
<keyword evidence="9" id="KW-0418">Kinase</keyword>
<evidence type="ECO:0000256" key="6">
    <source>
        <dbReference type="ARBA" id="ARBA00022553"/>
    </source>
</evidence>
<dbReference type="GO" id="GO:0000155">
    <property type="term" value="F:phosphorelay sensor kinase activity"/>
    <property type="evidence" value="ECO:0007669"/>
    <property type="project" value="InterPro"/>
</dbReference>
<dbReference type="EMBL" id="AZQP01000002">
    <property type="protein sequence ID" value="EYE89611.1"/>
    <property type="molecule type" value="Genomic_DNA"/>
</dbReference>
<dbReference type="Pfam" id="PF00512">
    <property type="entry name" value="HisKA"/>
    <property type="match status" value="1"/>
</dbReference>
<dbReference type="SMART" id="SM00387">
    <property type="entry name" value="HATPase_c"/>
    <property type="match status" value="1"/>
</dbReference>
<dbReference type="Proteomes" id="UP000019681">
    <property type="component" value="Unassembled WGS sequence"/>
</dbReference>
<keyword evidence="14" id="KW-1133">Transmembrane helix</keyword>
<dbReference type="Pfam" id="PF02518">
    <property type="entry name" value="HATPase_c"/>
    <property type="match status" value="1"/>
</dbReference>
<evidence type="ECO:0000256" key="11">
    <source>
        <dbReference type="ARBA" id="ARBA00023012"/>
    </source>
</evidence>
<dbReference type="SUPFAM" id="SSF47384">
    <property type="entry name" value="Homodimeric domain of signal transducing histidine kinase"/>
    <property type="match status" value="1"/>
</dbReference>
<dbReference type="FunFam" id="1.10.287.130:FF:000001">
    <property type="entry name" value="Two-component sensor histidine kinase"/>
    <property type="match status" value="1"/>
</dbReference>
<evidence type="ECO:0000256" key="1">
    <source>
        <dbReference type="ARBA" id="ARBA00000085"/>
    </source>
</evidence>
<evidence type="ECO:0000256" key="3">
    <source>
        <dbReference type="ARBA" id="ARBA00004314"/>
    </source>
</evidence>
<keyword evidence="6" id="KW-0597">Phosphoprotein</keyword>
<dbReference type="InterPro" id="IPR036890">
    <property type="entry name" value="HATPase_C_sf"/>
</dbReference>
<evidence type="ECO:0000259" key="16">
    <source>
        <dbReference type="PROSITE" id="PS50885"/>
    </source>
</evidence>
<dbReference type="CDD" id="cd00082">
    <property type="entry name" value="HisKA"/>
    <property type="match status" value="1"/>
</dbReference>
<dbReference type="OrthoDB" id="2359336at2"/>
<organism evidence="17 18">
    <name type="scientific">Fervidicella metallireducens AeB</name>
    <dbReference type="NCBI Taxonomy" id="1403537"/>
    <lineage>
        <taxon>Bacteria</taxon>
        <taxon>Bacillati</taxon>
        <taxon>Bacillota</taxon>
        <taxon>Clostridia</taxon>
        <taxon>Eubacteriales</taxon>
        <taxon>Clostridiaceae</taxon>
        <taxon>Fervidicella</taxon>
    </lineage>
</organism>
<comment type="catalytic activity">
    <reaction evidence="1">
        <text>ATP + protein L-histidine = ADP + protein N-phospho-L-histidine.</text>
        <dbReference type="EC" id="2.7.13.3"/>
    </reaction>
</comment>
<evidence type="ECO:0000256" key="13">
    <source>
        <dbReference type="SAM" id="Coils"/>
    </source>
</evidence>
<accession>A0A017RYH2</accession>
<dbReference type="SUPFAM" id="SSF158472">
    <property type="entry name" value="HAMP domain-like"/>
    <property type="match status" value="1"/>
</dbReference>
<evidence type="ECO:0000256" key="7">
    <source>
        <dbReference type="ARBA" id="ARBA00022679"/>
    </source>
</evidence>
<comment type="caution">
    <text evidence="17">The sequence shown here is derived from an EMBL/GenBank/DDBJ whole genome shotgun (WGS) entry which is preliminary data.</text>
</comment>
<keyword evidence="12 14" id="KW-0472">Membrane</keyword>
<feature type="transmembrane region" description="Helical" evidence="14">
    <location>
        <begin position="172"/>
        <end position="193"/>
    </location>
</feature>
<dbReference type="InterPro" id="IPR003661">
    <property type="entry name" value="HisK_dim/P_dom"/>
</dbReference>
<keyword evidence="8" id="KW-0547">Nucleotide-binding</keyword>
<reference evidence="17 18" key="1">
    <citation type="journal article" date="2014" name="Genome Announc.">
        <title>Draft Genome Sequence of Fervidicella metallireducens Strain AeBT, an Iron-Reducing Thermoanaerobe from the Great Artesian Basin.</title>
        <authorList>
            <person name="Patel B.K."/>
        </authorList>
    </citation>
    <scope>NUCLEOTIDE SEQUENCE [LARGE SCALE GENOMIC DNA]</scope>
    <source>
        <strain evidence="17 18">AeB</strain>
    </source>
</reference>
<dbReference type="RefSeq" id="WP_035377314.1">
    <property type="nucleotide sequence ID" value="NZ_AZQP01000002.1"/>
</dbReference>
<dbReference type="PRINTS" id="PR00344">
    <property type="entry name" value="BCTRLSENSOR"/>
</dbReference>
<evidence type="ECO:0000256" key="12">
    <source>
        <dbReference type="ARBA" id="ARBA00023136"/>
    </source>
</evidence>
<evidence type="ECO:0000256" key="4">
    <source>
        <dbReference type="ARBA" id="ARBA00012438"/>
    </source>
</evidence>
<dbReference type="InterPro" id="IPR050736">
    <property type="entry name" value="Sensor_HK_Regulatory"/>
</dbReference>
<keyword evidence="5" id="KW-1003">Cell membrane</keyword>
<dbReference type="STRING" id="1403537.Q428_00865"/>
<feature type="coiled-coil region" evidence="13">
    <location>
        <begin position="227"/>
        <end position="261"/>
    </location>
</feature>
<keyword evidence="10" id="KW-0067">ATP-binding</keyword>
<name>A0A017RYH2_9CLOT</name>
<dbReference type="Gene3D" id="1.10.287.130">
    <property type="match status" value="1"/>
</dbReference>
<proteinExistence type="predicted"/>
<dbReference type="Pfam" id="PF00672">
    <property type="entry name" value="HAMP"/>
    <property type="match status" value="1"/>
</dbReference>
<evidence type="ECO:0000256" key="5">
    <source>
        <dbReference type="ARBA" id="ARBA00022475"/>
    </source>
</evidence>
<comment type="subcellular location">
    <subcellularLocation>
        <location evidence="2">Cell membrane</location>
    </subcellularLocation>
    <subcellularLocation>
        <location evidence="3">Membrane raft</location>
        <topology evidence="3">Multi-pass membrane protein</topology>
    </subcellularLocation>
</comment>
<protein>
    <recommendedName>
        <fullName evidence="4">histidine kinase</fullName>
        <ecNumber evidence="4">2.7.13.3</ecNumber>
    </recommendedName>
</protein>
<dbReference type="GO" id="GO:0005524">
    <property type="term" value="F:ATP binding"/>
    <property type="evidence" value="ECO:0007669"/>
    <property type="project" value="UniProtKB-KW"/>
</dbReference>
<feature type="domain" description="Histidine kinase" evidence="15">
    <location>
        <begin position="261"/>
        <end position="478"/>
    </location>
</feature>
<dbReference type="Gene3D" id="6.10.340.10">
    <property type="match status" value="1"/>
</dbReference>
<dbReference type="PANTHER" id="PTHR43711:SF1">
    <property type="entry name" value="HISTIDINE KINASE 1"/>
    <property type="match status" value="1"/>
</dbReference>
<dbReference type="GO" id="GO:0045121">
    <property type="term" value="C:membrane raft"/>
    <property type="evidence" value="ECO:0007669"/>
    <property type="project" value="UniProtKB-SubCell"/>
</dbReference>
<evidence type="ECO:0000256" key="8">
    <source>
        <dbReference type="ARBA" id="ARBA00022741"/>
    </source>
</evidence>
<evidence type="ECO:0000256" key="2">
    <source>
        <dbReference type="ARBA" id="ARBA00004236"/>
    </source>
</evidence>
<dbReference type="InterPro" id="IPR004358">
    <property type="entry name" value="Sig_transdc_His_kin-like_C"/>
</dbReference>
<sequence>MKKSLFRKLFTNIVIIMVIVFSLSLLVGRFVIEKYYIDIKVDELKPEMQSIINEITTKGKSDINLNRLPFIIKAYDVYKYDMNVFKNPFKPIDDHGEKDEPYFEENIKKSIEPYMNDVFMGKEIKKITTLVAIEGTSVVLGIPIKKNGQIIGGLFLLKPVSDFTSALSGFNMIFLIMSLLIFTIILLLLYISLKPLITPLKSMTYSAGKMASGEYNIRIEEKGYGEVEELADSFNSLAANLEEASRLAEGLEKTRREYIANISHELRTPIASLRAMSETLLDGLIEDEEEKQRYYQIMLKESIRLQRLINDMLELSKLQSGNSYLKKDKVNISKLIDSVYQKFSCIADDLGIELRLTDEINNLPLTFTNSERIEQVLVILLDNAFKFTPEGGIVTISSKIDNNKIIISVEDTGKGIPKEDVPFVFERFYKVDKSRTTQGTGLGLAIAKQIMEALDEKIFVISTVEKGTKFSFTVEMTK</sequence>
<keyword evidence="7" id="KW-0808">Transferase</keyword>
<evidence type="ECO:0000256" key="9">
    <source>
        <dbReference type="ARBA" id="ARBA00022777"/>
    </source>
</evidence>
<dbReference type="EC" id="2.7.13.3" evidence="4"/>
<dbReference type="InterPro" id="IPR003660">
    <property type="entry name" value="HAMP_dom"/>
</dbReference>
<dbReference type="InterPro" id="IPR005467">
    <property type="entry name" value="His_kinase_dom"/>
</dbReference>
<dbReference type="SMART" id="SM00304">
    <property type="entry name" value="HAMP"/>
    <property type="match status" value="1"/>
</dbReference>
<evidence type="ECO:0000256" key="10">
    <source>
        <dbReference type="ARBA" id="ARBA00022840"/>
    </source>
</evidence>
<dbReference type="Gene3D" id="3.30.565.10">
    <property type="entry name" value="Histidine kinase-like ATPase, C-terminal domain"/>
    <property type="match status" value="1"/>
</dbReference>
<evidence type="ECO:0000313" key="18">
    <source>
        <dbReference type="Proteomes" id="UP000019681"/>
    </source>
</evidence>
<dbReference type="SUPFAM" id="SSF55874">
    <property type="entry name" value="ATPase domain of HSP90 chaperone/DNA topoisomerase II/histidine kinase"/>
    <property type="match status" value="1"/>
</dbReference>
<dbReference type="InterPro" id="IPR003594">
    <property type="entry name" value="HATPase_dom"/>
</dbReference>
<evidence type="ECO:0000313" key="17">
    <source>
        <dbReference type="EMBL" id="EYE89611.1"/>
    </source>
</evidence>
<dbReference type="FunFam" id="3.30.565.10:FF:000023">
    <property type="entry name" value="PAS domain-containing sensor histidine kinase"/>
    <property type="match status" value="1"/>
</dbReference>
<dbReference type="AlphaFoldDB" id="A0A017RYH2"/>
<dbReference type="CDD" id="cd00075">
    <property type="entry name" value="HATPase"/>
    <property type="match status" value="1"/>
</dbReference>
<feature type="domain" description="HAMP" evidence="16">
    <location>
        <begin position="194"/>
        <end position="246"/>
    </location>
</feature>
<dbReference type="SMART" id="SM00388">
    <property type="entry name" value="HisKA"/>
    <property type="match status" value="1"/>
</dbReference>
<keyword evidence="13" id="KW-0175">Coiled coil</keyword>
<evidence type="ECO:0000259" key="15">
    <source>
        <dbReference type="PROSITE" id="PS50109"/>
    </source>
</evidence>
<dbReference type="InterPro" id="IPR036097">
    <property type="entry name" value="HisK_dim/P_sf"/>
</dbReference>
<dbReference type="CDD" id="cd06225">
    <property type="entry name" value="HAMP"/>
    <property type="match status" value="1"/>
</dbReference>
<gene>
    <name evidence="17" type="ORF">Q428_00865</name>
</gene>
<feature type="transmembrane region" description="Helical" evidence="14">
    <location>
        <begin position="9"/>
        <end position="32"/>
    </location>
</feature>
<dbReference type="GO" id="GO:0005886">
    <property type="term" value="C:plasma membrane"/>
    <property type="evidence" value="ECO:0007669"/>
    <property type="project" value="UniProtKB-SubCell"/>
</dbReference>
<dbReference type="PROSITE" id="PS50109">
    <property type="entry name" value="HIS_KIN"/>
    <property type="match status" value="1"/>
</dbReference>
<dbReference type="PROSITE" id="PS50885">
    <property type="entry name" value="HAMP"/>
    <property type="match status" value="1"/>
</dbReference>
<keyword evidence="14" id="KW-0812">Transmembrane</keyword>
<keyword evidence="18" id="KW-1185">Reference proteome</keyword>